<dbReference type="Proteomes" id="UP000605259">
    <property type="component" value="Unassembled WGS sequence"/>
</dbReference>
<evidence type="ECO:0000313" key="2">
    <source>
        <dbReference type="Proteomes" id="UP000605259"/>
    </source>
</evidence>
<comment type="caution">
    <text evidence="1">The sequence shown here is derived from an EMBL/GenBank/DDBJ whole genome shotgun (WGS) entry which is preliminary data.</text>
</comment>
<sequence length="69" mass="7656">MNTPKIKRALAGEQLNQVTGHYLLGNRIHKLTLMRFSTPDSLSSFGSEGINSYVYTNADPVNYNKSTGH</sequence>
<accession>A0A917ENX5</accession>
<reference evidence="1" key="2">
    <citation type="submission" date="2020-09" db="EMBL/GenBank/DDBJ databases">
        <authorList>
            <person name="Sun Q."/>
            <person name="Zhou Y."/>
        </authorList>
    </citation>
    <scope>NUCLEOTIDE SEQUENCE</scope>
    <source>
        <strain evidence="1">CGMCC 1.12698</strain>
    </source>
</reference>
<dbReference type="Gene3D" id="2.180.10.10">
    <property type="entry name" value="RHS repeat-associated core"/>
    <property type="match status" value="1"/>
</dbReference>
<proteinExistence type="predicted"/>
<evidence type="ECO:0000313" key="1">
    <source>
        <dbReference type="EMBL" id="GGE64631.1"/>
    </source>
</evidence>
<dbReference type="RefSeq" id="WP_188387622.1">
    <property type="nucleotide sequence ID" value="NZ_BMFK01000001.1"/>
</dbReference>
<protein>
    <submittedName>
        <fullName evidence="1">Uncharacterized protein</fullName>
    </submittedName>
</protein>
<gene>
    <name evidence="1" type="ORF">GCM10007140_13560</name>
</gene>
<keyword evidence="2" id="KW-1185">Reference proteome</keyword>
<organism evidence="1 2">
    <name type="scientific">Priestia taiwanensis</name>
    <dbReference type="NCBI Taxonomy" id="1347902"/>
    <lineage>
        <taxon>Bacteria</taxon>
        <taxon>Bacillati</taxon>
        <taxon>Bacillota</taxon>
        <taxon>Bacilli</taxon>
        <taxon>Bacillales</taxon>
        <taxon>Bacillaceae</taxon>
        <taxon>Priestia</taxon>
    </lineage>
</organism>
<dbReference type="AlphaFoldDB" id="A0A917ENX5"/>
<dbReference type="NCBIfam" id="TIGR03696">
    <property type="entry name" value="Rhs_assc_core"/>
    <property type="match status" value="1"/>
</dbReference>
<reference evidence="1" key="1">
    <citation type="journal article" date="2014" name="Int. J. Syst. Evol. Microbiol.">
        <title>Complete genome sequence of Corynebacterium casei LMG S-19264T (=DSM 44701T), isolated from a smear-ripened cheese.</title>
        <authorList>
            <consortium name="US DOE Joint Genome Institute (JGI-PGF)"/>
            <person name="Walter F."/>
            <person name="Albersmeier A."/>
            <person name="Kalinowski J."/>
            <person name="Ruckert C."/>
        </authorList>
    </citation>
    <scope>NUCLEOTIDE SEQUENCE</scope>
    <source>
        <strain evidence="1">CGMCC 1.12698</strain>
    </source>
</reference>
<name>A0A917ENX5_9BACI</name>
<dbReference type="InterPro" id="IPR022385">
    <property type="entry name" value="Rhs_assc_core"/>
</dbReference>
<dbReference type="EMBL" id="BMFK01000001">
    <property type="protein sequence ID" value="GGE64631.1"/>
    <property type="molecule type" value="Genomic_DNA"/>
</dbReference>